<comment type="subcellular location">
    <subcellularLocation>
        <location evidence="4">Cytoplasm</location>
    </subcellularLocation>
    <subcellularLocation>
        <location evidence="3">Nucleus</location>
    </subcellularLocation>
</comment>
<evidence type="ECO:0000256" key="17">
    <source>
        <dbReference type="ARBA" id="ARBA00077930"/>
    </source>
</evidence>
<dbReference type="SUPFAM" id="SSF50249">
    <property type="entry name" value="Nucleic acid-binding proteins"/>
    <property type="match status" value="2"/>
</dbReference>
<evidence type="ECO:0000256" key="8">
    <source>
        <dbReference type="ARBA" id="ARBA00022490"/>
    </source>
</evidence>
<dbReference type="PANTHER" id="PTHR23355:SF30">
    <property type="entry name" value="DIS3-LIKE EXONUCLEASE 1"/>
    <property type="match status" value="1"/>
</dbReference>
<evidence type="ECO:0000256" key="3">
    <source>
        <dbReference type="ARBA" id="ARBA00004123"/>
    </source>
</evidence>
<evidence type="ECO:0000256" key="13">
    <source>
        <dbReference type="ARBA" id="ARBA00022839"/>
    </source>
</evidence>
<gene>
    <name evidence="20" type="ORF">DLAC_02093</name>
</gene>
<dbReference type="InterPro" id="IPR033771">
    <property type="entry name" value="Rrp44_CSD1"/>
</dbReference>
<dbReference type="Pfam" id="PF17849">
    <property type="entry name" value="OB_Dis3"/>
    <property type="match status" value="1"/>
</dbReference>
<organism evidence="20 21">
    <name type="scientific">Tieghemostelium lacteum</name>
    <name type="common">Slime mold</name>
    <name type="synonym">Dictyostelium lacteum</name>
    <dbReference type="NCBI Taxonomy" id="361077"/>
    <lineage>
        <taxon>Eukaryota</taxon>
        <taxon>Amoebozoa</taxon>
        <taxon>Evosea</taxon>
        <taxon>Eumycetozoa</taxon>
        <taxon>Dictyostelia</taxon>
        <taxon>Dictyosteliales</taxon>
        <taxon>Raperosteliaceae</taxon>
        <taxon>Tieghemostelium</taxon>
    </lineage>
</organism>
<dbReference type="AlphaFoldDB" id="A0A152A414"/>
<comment type="caution">
    <text evidence="20">The sequence shown here is derived from an EMBL/GenBank/DDBJ whole genome shotgun (WGS) entry which is preliminary data.</text>
</comment>
<dbReference type="Gene3D" id="2.40.50.690">
    <property type="match status" value="1"/>
</dbReference>
<dbReference type="Pfam" id="PF17216">
    <property type="entry name" value="Rrp44_CSD1"/>
    <property type="match status" value="1"/>
</dbReference>
<dbReference type="EC" id="3.1.13.1" evidence="6"/>
<dbReference type="FunFam" id="2.40.50.690:FF:000010">
    <property type="entry name" value="Rrp44p homologue, putative"/>
    <property type="match status" value="1"/>
</dbReference>
<dbReference type="GO" id="GO:0006364">
    <property type="term" value="P:rRNA processing"/>
    <property type="evidence" value="ECO:0007669"/>
    <property type="project" value="UniProtKB-KW"/>
</dbReference>
<comment type="cofactor">
    <cofactor evidence="2">
        <name>Mg(2+)</name>
        <dbReference type="ChEBI" id="CHEBI:18420"/>
    </cofactor>
</comment>
<dbReference type="OrthoDB" id="372421at2759"/>
<evidence type="ECO:0000313" key="21">
    <source>
        <dbReference type="Proteomes" id="UP000076078"/>
    </source>
</evidence>
<evidence type="ECO:0000256" key="2">
    <source>
        <dbReference type="ARBA" id="ARBA00001946"/>
    </source>
</evidence>
<keyword evidence="8" id="KW-0963">Cytoplasm</keyword>
<dbReference type="PANTHER" id="PTHR23355">
    <property type="entry name" value="RIBONUCLEASE"/>
    <property type="match status" value="1"/>
</dbReference>
<name>A0A152A414_TIELA</name>
<evidence type="ECO:0000313" key="20">
    <source>
        <dbReference type="EMBL" id="KYR01012.1"/>
    </source>
</evidence>
<proteinExistence type="inferred from homology"/>
<evidence type="ECO:0000256" key="9">
    <source>
        <dbReference type="ARBA" id="ARBA00022552"/>
    </source>
</evidence>
<evidence type="ECO:0000256" key="11">
    <source>
        <dbReference type="ARBA" id="ARBA00022801"/>
    </source>
</evidence>
<dbReference type="PROSITE" id="PS01175">
    <property type="entry name" value="RIBONUCLEASE_II"/>
    <property type="match status" value="1"/>
</dbReference>
<keyword evidence="21" id="KW-1185">Reference proteome</keyword>
<dbReference type="InterPro" id="IPR050180">
    <property type="entry name" value="RNR_Ribonuclease"/>
</dbReference>
<evidence type="ECO:0000256" key="10">
    <source>
        <dbReference type="ARBA" id="ARBA00022722"/>
    </source>
</evidence>
<evidence type="ECO:0000256" key="14">
    <source>
        <dbReference type="ARBA" id="ARBA00022842"/>
    </source>
</evidence>
<dbReference type="FunFam" id="2.40.50.700:FF:000001">
    <property type="entry name" value="Exosome complex exonuclease exoribonuclease (Rrp44)"/>
    <property type="match status" value="1"/>
</dbReference>
<dbReference type="GO" id="GO:0000176">
    <property type="term" value="C:nuclear exosome (RNase complex)"/>
    <property type="evidence" value="ECO:0007669"/>
    <property type="project" value="UniProtKB-ARBA"/>
</dbReference>
<keyword evidence="12" id="KW-0271">Exosome</keyword>
<evidence type="ECO:0000256" key="18">
    <source>
        <dbReference type="RuleBase" id="RU003901"/>
    </source>
</evidence>
<evidence type="ECO:0000256" key="5">
    <source>
        <dbReference type="ARBA" id="ARBA00005785"/>
    </source>
</evidence>
<dbReference type="GO" id="GO:0000177">
    <property type="term" value="C:cytoplasmic exosome (RNase complex)"/>
    <property type="evidence" value="ECO:0007669"/>
    <property type="project" value="TreeGrafter"/>
</dbReference>
<keyword evidence="14" id="KW-0460">Magnesium</keyword>
<dbReference type="SMART" id="SM00955">
    <property type="entry name" value="RNB"/>
    <property type="match status" value="1"/>
</dbReference>
<comment type="catalytic activity">
    <reaction evidence="1">
        <text>Exonucleolytic cleavage in the 3'- to 5'-direction to yield nucleoside 5'-phosphates.</text>
        <dbReference type="EC" id="3.1.13.1"/>
    </reaction>
</comment>
<dbReference type="STRING" id="361077.A0A152A414"/>
<keyword evidence="10" id="KW-0540">Nuclease</keyword>
<dbReference type="GO" id="GO:0008859">
    <property type="term" value="F:exoribonuclease II activity"/>
    <property type="evidence" value="ECO:0007669"/>
    <property type="project" value="UniProtKB-EC"/>
</dbReference>
<evidence type="ECO:0000259" key="19">
    <source>
        <dbReference type="SMART" id="SM00955"/>
    </source>
</evidence>
<feature type="domain" description="RNB" evidence="19">
    <location>
        <begin position="494"/>
        <end position="858"/>
    </location>
</feature>
<evidence type="ECO:0000256" key="6">
    <source>
        <dbReference type="ARBA" id="ARBA00012163"/>
    </source>
</evidence>
<dbReference type="InterPro" id="IPR012340">
    <property type="entry name" value="NA-bd_OB-fold"/>
</dbReference>
<evidence type="ECO:0000256" key="15">
    <source>
        <dbReference type="ARBA" id="ARBA00022884"/>
    </source>
</evidence>
<dbReference type="InterPro" id="IPR022966">
    <property type="entry name" value="RNase_II/R_CS"/>
</dbReference>
<evidence type="ECO:0000256" key="1">
    <source>
        <dbReference type="ARBA" id="ARBA00001849"/>
    </source>
</evidence>
<dbReference type="Proteomes" id="UP000076078">
    <property type="component" value="Unassembled WGS sequence"/>
</dbReference>
<dbReference type="EMBL" id="LODT01000011">
    <property type="protein sequence ID" value="KYR01012.1"/>
    <property type="molecule type" value="Genomic_DNA"/>
</dbReference>
<dbReference type="GO" id="GO:0000956">
    <property type="term" value="P:nuclear-transcribed mRNA catabolic process"/>
    <property type="evidence" value="ECO:0007669"/>
    <property type="project" value="UniProtKB-ARBA"/>
</dbReference>
<dbReference type="InterPro" id="IPR001900">
    <property type="entry name" value="RNase_II/R"/>
</dbReference>
<dbReference type="InParanoid" id="A0A152A414"/>
<dbReference type="GO" id="GO:0016075">
    <property type="term" value="P:rRNA catabolic process"/>
    <property type="evidence" value="ECO:0007669"/>
    <property type="project" value="TreeGrafter"/>
</dbReference>
<dbReference type="InterPro" id="IPR041505">
    <property type="entry name" value="Dis3_CSD2"/>
</dbReference>
<comment type="similarity">
    <text evidence="5 18">Belongs to the RNR ribonuclease family.</text>
</comment>
<dbReference type="Gene3D" id="3.40.50.1010">
    <property type="entry name" value="5'-nuclease"/>
    <property type="match status" value="1"/>
</dbReference>
<evidence type="ECO:0000256" key="4">
    <source>
        <dbReference type="ARBA" id="ARBA00004496"/>
    </source>
</evidence>
<protein>
    <recommendedName>
        <fullName evidence="7">DIS3-like exonuclease 1</fullName>
        <ecNumber evidence="6">3.1.13.1</ecNumber>
    </recommendedName>
    <alternativeName>
        <fullName evidence="17">Ribosomal RNA-processing protein 44</fullName>
    </alternativeName>
</protein>
<dbReference type="Gene3D" id="2.40.50.700">
    <property type="match status" value="1"/>
</dbReference>
<reference evidence="20 21" key="1">
    <citation type="submission" date="2015-12" db="EMBL/GenBank/DDBJ databases">
        <title>Dictyostelia acquired genes for synthesis and detection of signals that induce cell-type specialization by lateral gene transfer from prokaryotes.</title>
        <authorList>
            <person name="Gloeckner G."/>
            <person name="Schaap P."/>
        </authorList>
    </citation>
    <scope>NUCLEOTIDE SEQUENCE [LARGE SCALE GENOMIC DNA]</scope>
    <source>
        <strain evidence="20 21">TK</strain>
    </source>
</reference>
<evidence type="ECO:0000256" key="16">
    <source>
        <dbReference type="ARBA" id="ARBA00023242"/>
    </source>
</evidence>
<dbReference type="GO" id="GO:0003723">
    <property type="term" value="F:RNA binding"/>
    <property type="evidence" value="ECO:0007669"/>
    <property type="project" value="UniProtKB-KW"/>
</dbReference>
<keyword evidence="9" id="KW-0698">rRNA processing</keyword>
<dbReference type="FunCoup" id="A0A152A414">
    <property type="interactions" value="2"/>
</dbReference>
<dbReference type="Gene3D" id="2.40.50.140">
    <property type="entry name" value="Nucleic acid-binding proteins"/>
    <property type="match status" value="1"/>
</dbReference>
<sequence>MTISDRGIINNHIDENYTLYFPKKSNSSGISWISKEQYLRNDITCKYIDCKKCKPYDTTGLISFNYTSSNKDKLIIIPDIKTIVEYLEIFEINTITETPICNVIILESVYRYVQYNSGQKFFERLKSLLKNSKNTSRGICFFSNELFSQTFQDRVTSDSFQMHQYRTIVKSCQWFRDHLQDDVSNIKVQLVTQDVDLQSFVSGVDKSISSITLLDYLQSRHSKNKELLNLYDSITQLLIEQKQQQQQQKDGSNTSEQFYERYLNDDILSSELKSGSLFQGKIHVNQHNRDEAFIKIQNQTVTNSDKILIIGKKNINRSVHGDSVAVQLLPESEWLPSLNVDDIDDSNLNDNDGEMKVSKLGLVPTGRVVGIVSRNWRDYVGTMEKDTNMNSSFVFIIPFDYRIPAIRVPTRNPQMFQGKRVIIRLDSWDLHSNYPTGHYVSDVGESGSLETELQSLLIEHDISLSKWSQQILESLPKSTVDEPWPIPKEEFDYRRVLKDHHTMSIDPLGSKDIDDAISVGYLDGDNLIEIGVHIADVSFFVKEGSALDIEAARRGTTIYLPDRRFDMLPAVLSEDVCSLRGGFPRCAMSTIWKIKKNSNGGYEIVDTWFGRTIIYSCAEMHYQLAQDIIDGVIVQGKDKDSDVTGGGQNAGYKNRLFQGIQISQLKKDLLTLVEVFRYLKKQRESVGALDLESIEVRFQFDKQTNQPEKIVLKKDLEIHQVVAEFMILANASVATKIHSHFPSCALLRRHPKPNPIQLESLRYLFDLCGFQYNYDSNKELAKSLHNATDKQDHYKNIILKLKAVNVISEAIYFSTGQVNVSEFYHYGLAIDKYTHFTSPIRRYADIIVHRQLWMSLGHKKVVNYDDYKMNELSNHLNHRHRASKTVQRDATELFQSMYFQWKPKDNVEAIVTDLRSNSLVVYVPEYGLRQRVYLLKNQEVNSQPMFSDDNQPVRIEINESNVVFHLKDQTKITIYIFDHVLVRIYTEQNQYHMAPIKLELTKVLTKSQHHNSAQQNRLLTDNKKNLINETKELSKLMSIDQSLSSFKSNLIADVVIDLTADEKQLLQNNSNSVYNLIKKFSVLDIKETGSKINYSHGKSKSIVNSNLSPVKNSNQDASPTILKLWSMTEKETKEYKTRSDRYLRDSITKKYIDQSNIVESDFEKISPSLSVKDKYSNVISKAENDFRKSTQMKNVKKYH</sequence>
<keyword evidence="16" id="KW-0539">Nucleus</keyword>
<accession>A0A152A414</accession>
<evidence type="ECO:0000256" key="12">
    <source>
        <dbReference type="ARBA" id="ARBA00022835"/>
    </source>
</evidence>
<dbReference type="Pfam" id="PF00773">
    <property type="entry name" value="RNB"/>
    <property type="match status" value="1"/>
</dbReference>
<keyword evidence="11" id="KW-0378">Hydrolase</keyword>
<keyword evidence="15" id="KW-0694">RNA-binding</keyword>
<keyword evidence="13" id="KW-0269">Exonuclease</keyword>
<dbReference type="OMA" id="VIRIDGW"/>
<evidence type="ECO:0000256" key="7">
    <source>
        <dbReference type="ARBA" id="ARBA00016366"/>
    </source>
</evidence>